<dbReference type="PANTHER" id="PTHR24348">
    <property type="entry name" value="SERINE/THREONINE-PROTEIN KINASE UNC-51-RELATED"/>
    <property type="match status" value="1"/>
</dbReference>
<evidence type="ECO:0000313" key="2">
    <source>
        <dbReference type="Proteomes" id="UP000050640"/>
    </source>
</evidence>
<dbReference type="GO" id="GO:0006914">
    <property type="term" value="P:autophagy"/>
    <property type="evidence" value="ECO:0007669"/>
    <property type="project" value="UniProtKB-ARBA"/>
</dbReference>
<feature type="domain" description="Protein kinase" evidence="1">
    <location>
        <begin position="1"/>
        <end position="113"/>
    </location>
</feature>
<dbReference type="Pfam" id="PF00069">
    <property type="entry name" value="Pkinase"/>
    <property type="match status" value="1"/>
</dbReference>
<dbReference type="GO" id="GO:0005524">
    <property type="term" value="F:ATP binding"/>
    <property type="evidence" value="ECO:0007669"/>
    <property type="project" value="InterPro"/>
</dbReference>
<protein>
    <submittedName>
        <fullName evidence="3">Protein kinase domain-containing protein</fullName>
    </submittedName>
</protein>
<sequence length="113" mass="13149">MRELLLDSCENVEITDFGFARLMKVGETFCGPRAYLAPEILREQQYDAYQLDLWSAKIVLYVLYTIITWMMHYGDKNDSISVKSKGTDTPQMTLWRGLSYFTPSYQQFVIIGL</sequence>
<dbReference type="SUPFAM" id="SSF56112">
    <property type="entry name" value="Protein kinase-like (PK-like)"/>
    <property type="match status" value="1"/>
</dbReference>
<reference evidence="3" key="1">
    <citation type="submission" date="2017-02" db="UniProtKB">
        <authorList>
            <consortium name="WormBaseParasite"/>
        </authorList>
    </citation>
    <scope>IDENTIFICATION</scope>
</reference>
<dbReference type="Gene3D" id="1.10.510.10">
    <property type="entry name" value="Transferase(Phosphotransferase) domain 1"/>
    <property type="match status" value="1"/>
</dbReference>
<dbReference type="InterPro" id="IPR045269">
    <property type="entry name" value="Atg1-like"/>
</dbReference>
<dbReference type="PROSITE" id="PS50011">
    <property type="entry name" value="PROTEIN_KINASE_DOM"/>
    <property type="match status" value="1"/>
</dbReference>
<evidence type="ECO:0000259" key="1">
    <source>
        <dbReference type="PROSITE" id="PS50011"/>
    </source>
</evidence>
<dbReference type="Proteomes" id="UP000050640">
    <property type="component" value="Unplaced"/>
</dbReference>
<evidence type="ECO:0000313" key="3">
    <source>
        <dbReference type="WBParaSite" id="EEL_0000534301-mRNA-1"/>
    </source>
</evidence>
<dbReference type="GO" id="GO:0004674">
    <property type="term" value="F:protein serine/threonine kinase activity"/>
    <property type="evidence" value="ECO:0007669"/>
    <property type="project" value="InterPro"/>
</dbReference>
<dbReference type="WBParaSite" id="EEL_0000534301-mRNA-1">
    <property type="protein sequence ID" value="EEL_0000534301-mRNA-1"/>
    <property type="gene ID" value="EEL_0000534301"/>
</dbReference>
<dbReference type="AlphaFoldDB" id="A0A0R3RTN6"/>
<proteinExistence type="predicted"/>
<keyword evidence="2" id="KW-1185">Reference proteome</keyword>
<accession>A0A0R3RTN6</accession>
<name>A0A0R3RTN6_9BILA</name>
<dbReference type="GO" id="GO:0005737">
    <property type="term" value="C:cytoplasm"/>
    <property type="evidence" value="ECO:0007669"/>
    <property type="project" value="TreeGrafter"/>
</dbReference>
<dbReference type="InterPro" id="IPR000719">
    <property type="entry name" value="Prot_kinase_dom"/>
</dbReference>
<dbReference type="InterPro" id="IPR011009">
    <property type="entry name" value="Kinase-like_dom_sf"/>
</dbReference>
<dbReference type="STRING" id="1147741.A0A0R3RTN6"/>
<organism evidence="2 3">
    <name type="scientific">Elaeophora elaphi</name>
    <dbReference type="NCBI Taxonomy" id="1147741"/>
    <lineage>
        <taxon>Eukaryota</taxon>
        <taxon>Metazoa</taxon>
        <taxon>Ecdysozoa</taxon>
        <taxon>Nematoda</taxon>
        <taxon>Chromadorea</taxon>
        <taxon>Rhabditida</taxon>
        <taxon>Spirurina</taxon>
        <taxon>Spiruromorpha</taxon>
        <taxon>Filarioidea</taxon>
        <taxon>Onchocercidae</taxon>
        <taxon>Elaeophora</taxon>
    </lineage>
</organism>
<dbReference type="GO" id="GO:0010506">
    <property type="term" value="P:regulation of autophagy"/>
    <property type="evidence" value="ECO:0007669"/>
    <property type="project" value="InterPro"/>
</dbReference>